<keyword evidence="7" id="KW-0812">Transmembrane</keyword>
<comment type="catalytic activity">
    <reaction evidence="1 7">
        <text>Cleavage of hydrophobic, N-terminal signal or leader sequences from secreted and periplasmic proteins.</text>
        <dbReference type="EC" id="3.4.21.89"/>
    </reaction>
</comment>
<evidence type="ECO:0000313" key="9">
    <source>
        <dbReference type="EMBL" id="RFA08353.1"/>
    </source>
</evidence>
<dbReference type="PROSITE" id="PS00761">
    <property type="entry name" value="SPASE_I_3"/>
    <property type="match status" value="1"/>
</dbReference>
<dbReference type="InterPro" id="IPR000223">
    <property type="entry name" value="Pept_S26A_signal_pept_1"/>
</dbReference>
<dbReference type="SUPFAM" id="SSF51306">
    <property type="entry name" value="LexA/Signal peptidase"/>
    <property type="match status" value="1"/>
</dbReference>
<evidence type="ECO:0000256" key="2">
    <source>
        <dbReference type="ARBA" id="ARBA00004401"/>
    </source>
</evidence>
<dbReference type="EC" id="3.4.21.89" evidence="4 7"/>
<dbReference type="InterPro" id="IPR036286">
    <property type="entry name" value="LexA/Signal_pep-like_sf"/>
</dbReference>
<protein>
    <recommendedName>
        <fullName evidence="4 7">Signal peptidase I</fullName>
        <ecNumber evidence="4 7">3.4.21.89</ecNumber>
    </recommendedName>
</protein>
<organism evidence="9 10">
    <name type="scientific">Subtercola boreus</name>
    <dbReference type="NCBI Taxonomy" id="120213"/>
    <lineage>
        <taxon>Bacteria</taxon>
        <taxon>Bacillati</taxon>
        <taxon>Actinomycetota</taxon>
        <taxon>Actinomycetes</taxon>
        <taxon>Micrococcales</taxon>
        <taxon>Microbacteriaceae</taxon>
        <taxon>Subtercola</taxon>
    </lineage>
</organism>
<evidence type="ECO:0000256" key="7">
    <source>
        <dbReference type="RuleBase" id="RU362042"/>
    </source>
</evidence>
<accession>A0A3E0VFM8</accession>
<keyword evidence="7" id="KW-0472">Membrane</keyword>
<dbReference type="GO" id="GO:0005886">
    <property type="term" value="C:plasma membrane"/>
    <property type="evidence" value="ECO:0007669"/>
    <property type="project" value="UniProtKB-SubCell"/>
</dbReference>
<evidence type="ECO:0000259" key="8">
    <source>
        <dbReference type="Pfam" id="PF10502"/>
    </source>
</evidence>
<dbReference type="Pfam" id="PF10502">
    <property type="entry name" value="Peptidase_S26"/>
    <property type="match status" value="1"/>
</dbReference>
<proteinExistence type="inferred from homology"/>
<dbReference type="OrthoDB" id="9815782at2"/>
<feature type="transmembrane region" description="Helical" evidence="7">
    <location>
        <begin position="25"/>
        <end position="48"/>
    </location>
</feature>
<dbReference type="PANTHER" id="PTHR43390">
    <property type="entry name" value="SIGNAL PEPTIDASE I"/>
    <property type="match status" value="1"/>
</dbReference>
<keyword evidence="10" id="KW-1185">Reference proteome</keyword>
<feature type="active site" evidence="6">
    <location>
        <position position="53"/>
    </location>
</feature>
<reference evidence="9 10" key="1">
    <citation type="submission" date="2017-04" db="EMBL/GenBank/DDBJ databases">
        <title>Comparative genome analysis of Subtercola boreus.</title>
        <authorList>
            <person name="Cho Y.-J."/>
            <person name="Cho A."/>
            <person name="Kim O.-S."/>
            <person name="Lee J.-I."/>
        </authorList>
    </citation>
    <scope>NUCLEOTIDE SEQUENCE [LARGE SCALE GENOMIC DNA]</scope>
    <source>
        <strain evidence="9 10">K300</strain>
    </source>
</reference>
<dbReference type="GO" id="GO:0006465">
    <property type="term" value="P:signal peptide processing"/>
    <property type="evidence" value="ECO:0007669"/>
    <property type="project" value="InterPro"/>
</dbReference>
<evidence type="ECO:0000256" key="3">
    <source>
        <dbReference type="ARBA" id="ARBA00009370"/>
    </source>
</evidence>
<dbReference type="CDD" id="cd06530">
    <property type="entry name" value="S26_SPase_I"/>
    <property type="match status" value="1"/>
</dbReference>
<dbReference type="PANTHER" id="PTHR43390:SF1">
    <property type="entry name" value="CHLOROPLAST PROCESSING PEPTIDASE"/>
    <property type="match status" value="1"/>
</dbReference>
<sequence length="240" mass="25931">MHSASLVVSTRPASRSRWRRITGSFWFNLLAATVALVLLQAFVVKIYYVPSGSMEQTLAVGDRVVVDRIAGAFSAPADGDVVVFTASSLWGEQPPVPDNPAVYAIKWIGGVVGVGPNLDHTLIKRVIAGPGQTVSCCDAEGRVLVDGLPLDEPYVFEDYPFEAGSFDCTTTPRSLRCFDDVIVPPDEYFVLGDHRSNSNDSIFRCRGVDPPVGCLKMVGKSDIVGRAFAIVLPPTRWSGL</sequence>
<dbReference type="NCBIfam" id="TIGR02227">
    <property type="entry name" value="sigpep_I_bact"/>
    <property type="match status" value="1"/>
</dbReference>
<dbReference type="Proteomes" id="UP000256486">
    <property type="component" value="Unassembled WGS sequence"/>
</dbReference>
<dbReference type="PRINTS" id="PR00727">
    <property type="entry name" value="LEADERPTASE"/>
</dbReference>
<evidence type="ECO:0000256" key="6">
    <source>
        <dbReference type="PIRSR" id="PIRSR600223-1"/>
    </source>
</evidence>
<dbReference type="Gene3D" id="2.10.109.10">
    <property type="entry name" value="Umud Fragment, subunit A"/>
    <property type="match status" value="1"/>
</dbReference>
<dbReference type="AlphaFoldDB" id="A0A3E0VFM8"/>
<dbReference type="EMBL" id="NBWZ01000001">
    <property type="protein sequence ID" value="RFA08353.1"/>
    <property type="molecule type" value="Genomic_DNA"/>
</dbReference>
<comment type="similarity">
    <text evidence="3 7">Belongs to the peptidase S26 family.</text>
</comment>
<keyword evidence="5 7" id="KW-0378">Hydrolase</keyword>
<comment type="caution">
    <text evidence="9">The sequence shown here is derived from an EMBL/GenBank/DDBJ whole genome shotgun (WGS) entry which is preliminary data.</text>
</comment>
<gene>
    <name evidence="9" type="ORF">B7R54_03255</name>
</gene>
<evidence type="ECO:0000256" key="1">
    <source>
        <dbReference type="ARBA" id="ARBA00000677"/>
    </source>
</evidence>
<comment type="subcellular location">
    <subcellularLocation>
        <location evidence="2">Cell membrane</location>
        <topology evidence="2">Single-pass type II membrane protein</topology>
    </subcellularLocation>
    <subcellularLocation>
        <location evidence="7">Membrane</location>
        <topology evidence="7">Single-pass type II membrane protein</topology>
    </subcellularLocation>
</comment>
<evidence type="ECO:0000256" key="5">
    <source>
        <dbReference type="ARBA" id="ARBA00022801"/>
    </source>
</evidence>
<name>A0A3E0VFM8_9MICO</name>
<keyword evidence="7" id="KW-1133">Transmembrane helix</keyword>
<dbReference type="GO" id="GO:0009003">
    <property type="term" value="F:signal peptidase activity"/>
    <property type="evidence" value="ECO:0007669"/>
    <property type="project" value="UniProtKB-EC"/>
</dbReference>
<keyword evidence="7" id="KW-0645">Protease</keyword>
<feature type="domain" description="Peptidase S26" evidence="8">
    <location>
        <begin position="29"/>
        <end position="231"/>
    </location>
</feature>
<dbReference type="InterPro" id="IPR019533">
    <property type="entry name" value="Peptidase_S26"/>
</dbReference>
<dbReference type="GO" id="GO:0004252">
    <property type="term" value="F:serine-type endopeptidase activity"/>
    <property type="evidence" value="ECO:0007669"/>
    <property type="project" value="InterPro"/>
</dbReference>
<dbReference type="InterPro" id="IPR019758">
    <property type="entry name" value="Pept_S26A_signal_pept_1_CS"/>
</dbReference>
<feature type="active site" evidence="6">
    <location>
        <position position="124"/>
    </location>
</feature>
<evidence type="ECO:0000313" key="10">
    <source>
        <dbReference type="Proteomes" id="UP000256486"/>
    </source>
</evidence>
<evidence type="ECO:0000256" key="4">
    <source>
        <dbReference type="ARBA" id="ARBA00013208"/>
    </source>
</evidence>